<proteinExistence type="predicted"/>
<keyword evidence="2" id="KW-1185">Reference proteome</keyword>
<comment type="caution">
    <text evidence="1">The sequence shown here is derived from an EMBL/GenBank/DDBJ whole genome shotgun (WGS) entry which is preliminary data.</text>
</comment>
<reference evidence="1 2" key="1">
    <citation type="journal article" date="2023" name="Sci. Data">
        <title>Genome assembly of the Korean intertidal mud-creeper Batillaria attramentaria.</title>
        <authorList>
            <person name="Patra A.K."/>
            <person name="Ho P.T."/>
            <person name="Jun S."/>
            <person name="Lee S.J."/>
            <person name="Kim Y."/>
            <person name="Won Y.J."/>
        </authorList>
    </citation>
    <scope>NUCLEOTIDE SEQUENCE [LARGE SCALE GENOMIC DNA]</scope>
    <source>
        <strain evidence="1">Wonlab-2016</strain>
    </source>
</reference>
<dbReference type="AlphaFoldDB" id="A0ABD0J9U0"/>
<accession>A0ABD0J9U0</accession>
<evidence type="ECO:0000313" key="2">
    <source>
        <dbReference type="Proteomes" id="UP001519460"/>
    </source>
</evidence>
<name>A0ABD0J9U0_9CAEN</name>
<sequence>MVTPPINNGEFGTFFIRWTQDSLGQQQLLLKSPTTYRGNMRLLLLVLLGLVAGALCQEDPQEFVVVDDAGPSDELESDDLDEYQNQAQDLLKTMGSRPEPYAALAKSNPNPGFEVSTEIAQRSPCEGLNLYECPYDLIPKLSWFPVRYGSFLYAICYVPWPTYQGVTYAKCKCKECDLPKGRKGRCRPSCYQKRRMLVYCWNYVLKWWGWRWITRSLPQNCLCSAC</sequence>
<dbReference type="Proteomes" id="UP001519460">
    <property type="component" value="Unassembled WGS sequence"/>
</dbReference>
<gene>
    <name evidence="1" type="ORF">BaRGS_00037125</name>
</gene>
<evidence type="ECO:0000313" key="1">
    <source>
        <dbReference type="EMBL" id="KAK7466760.1"/>
    </source>
</evidence>
<organism evidence="1 2">
    <name type="scientific">Batillaria attramentaria</name>
    <dbReference type="NCBI Taxonomy" id="370345"/>
    <lineage>
        <taxon>Eukaryota</taxon>
        <taxon>Metazoa</taxon>
        <taxon>Spiralia</taxon>
        <taxon>Lophotrochozoa</taxon>
        <taxon>Mollusca</taxon>
        <taxon>Gastropoda</taxon>
        <taxon>Caenogastropoda</taxon>
        <taxon>Sorbeoconcha</taxon>
        <taxon>Cerithioidea</taxon>
        <taxon>Batillariidae</taxon>
        <taxon>Batillaria</taxon>
    </lineage>
</organism>
<dbReference type="EMBL" id="JACVVK020000546">
    <property type="protein sequence ID" value="KAK7466760.1"/>
    <property type="molecule type" value="Genomic_DNA"/>
</dbReference>
<protein>
    <submittedName>
        <fullName evidence="1">Uncharacterized protein</fullName>
    </submittedName>
</protein>